<dbReference type="GO" id="GO:0043709">
    <property type="term" value="P:cell adhesion involved in single-species biofilm formation"/>
    <property type="evidence" value="ECO:0007669"/>
    <property type="project" value="TreeGrafter"/>
</dbReference>
<comment type="catalytic activity">
    <reaction evidence="2">
        <text>2 GTP = 3',3'-c-di-GMP + 2 diphosphate</text>
        <dbReference type="Rhea" id="RHEA:24898"/>
        <dbReference type="ChEBI" id="CHEBI:33019"/>
        <dbReference type="ChEBI" id="CHEBI:37565"/>
        <dbReference type="ChEBI" id="CHEBI:58805"/>
        <dbReference type="EC" id="2.7.7.65"/>
    </reaction>
</comment>
<accession>A0A7W6DRP5</accession>
<dbReference type="NCBIfam" id="TIGR00254">
    <property type="entry name" value="GGDEF"/>
    <property type="match status" value="1"/>
</dbReference>
<dbReference type="InterPro" id="IPR043128">
    <property type="entry name" value="Rev_trsase/Diguanyl_cyclase"/>
</dbReference>
<dbReference type="SMART" id="SM00267">
    <property type="entry name" value="GGDEF"/>
    <property type="match status" value="1"/>
</dbReference>
<feature type="transmembrane region" description="Helical" evidence="3">
    <location>
        <begin position="40"/>
        <end position="59"/>
    </location>
</feature>
<keyword evidence="6" id="KW-1185">Reference proteome</keyword>
<dbReference type="Gene3D" id="3.30.70.270">
    <property type="match status" value="1"/>
</dbReference>
<dbReference type="InterPro" id="IPR050469">
    <property type="entry name" value="Diguanylate_Cyclase"/>
</dbReference>
<dbReference type="EC" id="2.7.7.65" evidence="1"/>
<dbReference type="PANTHER" id="PTHR45138:SF9">
    <property type="entry name" value="DIGUANYLATE CYCLASE DGCM-RELATED"/>
    <property type="match status" value="1"/>
</dbReference>
<gene>
    <name evidence="5" type="ORF">GGQ68_001965</name>
</gene>
<dbReference type="InterPro" id="IPR029787">
    <property type="entry name" value="Nucleotide_cyclase"/>
</dbReference>
<protein>
    <recommendedName>
        <fullName evidence="1">diguanylate cyclase</fullName>
        <ecNumber evidence="1">2.7.7.65</ecNumber>
    </recommendedName>
</protein>
<keyword evidence="3" id="KW-0812">Transmembrane</keyword>
<dbReference type="InterPro" id="IPR000160">
    <property type="entry name" value="GGDEF_dom"/>
</dbReference>
<keyword evidence="3" id="KW-1133">Transmembrane helix</keyword>
<evidence type="ECO:0000256" key="3">
    <source>
        <dbReference type="SAM" id="Phobius"/>
    </source>
</evidence>
<evidence type="ECO:0000313" key="6">
    <source>
        <dbReference type="Proteomes" id="UP000541426"/>
    </source>
</evidence>
<dbReference type="GO" id="GO:0052621">
    <property type="term" value="F:diguanylate cyclase activity"/>
    <property type="evidence" value="ECO:0007669"/>
    <property type="project" value="UniProtKB-EC"/>
</dbReference>
<evidence type="ECO:0000313" key="5">
    <source>
        <dbReference type="EMBL" id="MBB3985632.1"/>
    </source>
</evidence>
<dbReference type="GO" id="GO:0005886">
    <property type="term" value="C:plasma membrane"/>
    <property type="evidence" value="ECO:0007669"/>
    <property type="project" value="TreeGrafter"/>
</dbReference>
<dbReference type="GO" id="GO:1902201">
    <property type="term" value="P:negative regulation of bacterial-type flagellum-dependent cell motility"/>
    <property type="evidence" value="ECO:0007669"/>
    <property type="project" value="TreeGrafter"/>
</dbReference>
<dbReference type="PANTHER" id="PTHR45138">
    <property type="entry name" value="REGULATORY COMPONENTS OF SENSORY TRANSDUCTION SYSTEM"/>
    <property type="match status" value="1"/>
</dbReference>
<dbReference type="RefSeq" id="WP_183965362.1">
    <property type="nucleotide sequence ID" value="NZ_BAABBZ010000018.1"/>
</dbReference>
<dbReference type="EMBL" id="JACIEJ010000004">
    <property type="protein sequence ID" value="MBB3985632.1"/>
    <property type="molecule type" value="Genomic_DNA"/>
</dbReference>
<sequence length="262" mass="29185">MAWHKGYLLVAILLVTSFSNLLVANTVMMMGVSIPQGLRLLASLAFSGGLTVLFAGSLIRQAQSSARTAEELRRRVFRDRLTDVSTRDFLFERLSRCPRVSGIVLMVDIDHFKRMNDTHGHMAGDQVIRTVANALRVQCRTEDIVCRFGGEEFLIFLPGSDEAHGKDVAERLRASVKDAYTDFDGQKLRVTISVGAAMKAQEETIDMAIRAADDALYQAKRCGRDRVALSWEPRMPDHTCPLSSEVLCPIRPTAAEHWPHNA</sequence>
<organism evidence="5 6">
    <name type="scientific">Sagittula marina</name>
    <dbReference type="NCBI Taxonomy" id="943940"/>
    <lineage>
        <taxon>Bacteria</taxon>
        <taxon>Pseudomonadati</taxon>
        <taxon>Pseudomonadota</taxon>
        <taxon>Alphaproteobacteria</taxon>
        <taxon>Rhodobacterales</taxon>
        <taxon>Roseobacteraceae</taxon>
        <taxon>Sagittula</taxon>
    </lineage>
</organism>
<dbReference type="PROSITE" id="PS50887">
    <property type="entry name" value="GGDEF"/>
    <property type="match status" value="1"/>
</dbReference>
<evidence type="ECO:0000256" key="2">
    <source>
        <dbReference type="ARBA" id="ARBA00034247"/>
    </source>
</evidence>
<proteinExistence type="predicted"/>
<name>A0A7W6DRP5_9RHOB</name>
<dbReference type="AlphaFoldDB" id="A0A7W6DRP5"/>
<dbReference type="Pfam" id="PF00990">
    <property type="entry name" value="GGDEF"/>
    <property type="match status" value="1"/>
</dbReference>
<keyword evidence="3" id="KW-0472">Membrane</keyword>
<feature type="domain" description="GGDEF" evidence="4">
    <location>
        <begin position="100"/>
        <end position="232"/>
    </location>
</feature>
<dbReference type="CDD" id="cd01949">
    <property type="entry name" value="GGDEF"/>
    <property type="match status" value="1"/>
</dbReference>
<dbReference type="SUPFAM" id="SSF55073">
    <property type="entry name" value="Nucleotide cyclase"/>
    <property type="match status" value="1"/>
</dbReference>
<evidence type="ECO:0000259" key="4">
    <source>
        <dbReference type="PROSITE" id="PS50887"/>
    </source>
</evidence>
<reference evidence="5 6" key="1">
    <citation type="submission" date="2020-08" db="EMBL/GenBank/DDBJ databases">
        <title>Genomic Encyclopedia of Type Strains, Phase IV (KMG-IV): sequencing the most valuable type-strain genomes for metagenomic binning, comparative biology and taxonomic classification.</title>
        <authorList>
            <person name="Goeker M."/>
        </authorList>
    </citation>
    <scope>NUCLEOTIDE SEQUENCE [LARGE SCALE GENOMIC DNA]</scope>
    <source>
        <strain evidence="5 6">DSM 102235</strain>
    </source>
</reference>
<comment type="caution">
    <text evidence="5">The sequence shown here is derived from an EMBL/GenBank/DDBJ whole genome shotgun (WGS) entry which is preliminary data.</text>
</comment>
<dbReference type="Proteomes" id="UP000541426">
    <property type="component" value="Unassembled WGS sequence"/>
</dbReference>
<evidence type="ECO:0000256" key="1">
    <source>
        <dbReference type="ARBA" id="ARBA00012528"/>
    </source>
</evidence>
<dbReference type="FunFam" id="3.30.70.270:FF:000001">
    <property type="entry name" value="Diguanylate cyclase domain protein"/>
    <property type="match status" value="1"/>
</dbReference>